<evidence type="ECO:0008006" key="5">
    <source>
        <dbReference type="Google" id="ProtNLM"/>
    </source>
</evidence>
<dbReference type="InterPro" id="IPR011990">
    <property type="entry name" value="TPR-like_helical_dom_sf"/>
</dbReference>
<proteinExistence type="predicted"/>
<accession>A0A2R8A9I4</accession>
<dbReference type="GO" id="GO:0017004">
    <property type="term" value="P:cytochrome complex assembly"/>
    <property type="evidence" value="ECO:0007669"/>
    <property type="project" value="UniProtKB-KW"/>
</dbReference>
<name>A0A2R8A9I4_9RHOB</name>
<feature type="transmembrane region" description="Helical" evidence="2">
    <location>
        <begin position="95"/>
        <end position="114"/>
    </location>
</feature>
<keyword evidence="4" id="KW-1185">Reference proteome</keyword>
<dbReference type="Proteomes" id="UP000244932">
    <property type="component" value="Unassembled WGS sequence"/>
</dbReference>
<dbReference type="NCBIfam" id="TIGR03142">
    <property type="entry name" value="cytochro_ccmI"/>
    <property type="match status" value="1"/>
</dbReference>
<dbReference type="AlphaFoldDB" id="A0A2R8A9I4"/>
<feature type="transmembrane region" description="Helical" evidence="2">
    <location>
        <begin position="6"/>
        <end position="23"/>
    </location>
</feature>
<protein>
    <recommendedName>
        <fullName evidence="5">Beta-barrel assembly-enhancing protease</fullName>
    </recommendedName>
</protein>
<sequence>MAFWALALAISIVTLAAMLVPMLRRSQDLRARAAYDLDVYKDQLAALDSDLERGVITAEEADQTRIELSRRVLAADAALASSEQSGMAPRAATSFALAGAFGAILASLGLYFYLGSPDLEDAPLAPRLEEARAMAEANRPTQDFAEAMTATRMPAPEIDPQDAALLGQLESVLASRPDDVQGQRLLARSYMQVGRHIEGRQIQQRLVGQLGPEVTAADLSALAEYMVVAAGGYVSPDAEDVLDRVLQRDPADWFARYYKSRAFVQNGQTDVAVELLNGLAADASTPPALAAAVREDLATLRPGFGPTADDIAAAEAMSAEDRAAMIASMVDGLDARLAEEGGDAEGWIRLIRARLQLGEATQAQAALARARAALVDAPAALDAVEQFAAEVGL</sequence>
<keyword evidence="2" id="KW-0472">Membrane</keyword>
<evidence type="ECO:0000256" key="1">
    <source>
        <dbReference type="ARBA" id="ARBA00022748"/>
    </source>
</evidence>
<evidence type="ECO:0000313" key="4">
    <source>
        <dbReference type="Proteomes" id="UP000244932"/>
    </source>
</evidence>
<gene>
    <name evidence="3" type="ORF">POI8812_01195</name>
</gene>
<dbReference type="OrthoDB" id="9815847at2"/>
<dbReference type="InterPro" id="IPR017560">
    <property type="entry name" value="Cyt_c_biogenesis_CcmI"/>
</dbReference>
<dbReference type="Gene3D" id="1.25.40.10">
    <property type="entry name" value="Tetratricopeptide repeat domain"/>
    <property type="match status" value="1"/>
</dbReference>
<dbReference type="RefSeq" id="WP_108781642.1">
    <property type="nucleotide sequence ID" value="NZ_OMKW01000002.1"/>
</dbReference>
<reference evidence="3 4" key="1">
    <citation type="submission" date="2018-03" db="EMBL/GenBank/DDBJ databases">
        <authorList>
            <person name="Keele B.F."/>
        </authorList>
    </citation>
    <scope>NUCLEOTIDE SEQUENCE [LARGE SCALE GENOMIC DNA]</scope>
    <source>
        <strain evidence="3 4">CeCT 8812</strain>
    </source>
</reference>
<evidence type="ECO:0000313" key="3">
    <source>
        <dbReference type="EMBL" id="SPF28892.1"/>
    </source>
</evidence>
<dbReference type="EMBL" id="OMKW01000002">
    <property type="protein sequence ID" value="SPF28892.1"/>
    <property type="molecule type" value="Genomic_DNA"/>
</dbReference>
<keyword evidence="2" id="KW-0812">Transmembrane</keyword>
<organism evidence="3 4">
    <name type="scientific">Pontivivens insulae</name>
    <dbReference type="NCBI Taxonomy" id="1639689"/>
    <lineage>
        <taxon>Bacteria</taxon>
        <taxon>Pseudomonadati</taxon>
        <taxon>Pseudomonadota</taxon>
        <taxon>Alphaproteobacteria</taxon>
        <taxon>Rhodobacterales</taxon>
        <taxon>Paracoccaceae</taxon>
        <taxon>Pontivivens</taxon>
    </lineage>
</organism>
<evidence type="ECO:0000256" key="2">
    <source>
        <dbReference type="SAM" id="Phobius"/>
    </source>
</evidence>
<keyword evidence="2" id="KW-1133">Transmembrane helix</keyword>
<dbReference type="SUPFAM" id="SSF48452">
    <property type="entry name" value="TPR-like"/>
    <property type="match status" value="1"/>
</dbReference>
<keyword evidence="1" id="KW-0201">Cytochrome c-type biogenesis</keyword>